<dbReference type="RefSeq" id="WP_090554935.1">
    <property type="nucleotide sequence ID" value="NZ_FNFP01000012.1"/>
</dbReference>
<evidence type="ECO:0000256" key="3">
    <source>
        <dbReference type="ARBA" id="ARBA00022692"/>
    </source>
</evidence>
<feature type="transmembrane region" description="Helical" evidence="6">
    <location>
        <begin position="23"/>
        <end position="47"/>
    </location>
</feature>
<evidence type="ECO:0000256" key="1">
    <source>
        <dbReference type="ARBA" id="ARBA00004651"/>
    </source>
</evidence>
<keyword evidence="8" id="KW-1185">Reference proteome</keyword>
<keyword evidence="2" id="KW-1003">Cell membrane</keyword>
<dbReference type="Proteomes" id="UP000198718">
    <property type="component" value="Unassembled WGS sequence"/>
</dbReference>
<feature type="transmembrane region" description="Helical" evidence="6">
    <location>
        <begin position="156"/>
        <end position="175"/>
    </location>
</feature>
<sequence>MSDVTSTITSTKDLKRVLGRKELLSIAIGQTIGSGVFALTGVAIAMTGRSANLAMLIAAIFTLAMTVPMLLVSGTIRMRGGFYTQLGLLAHKGCSGFFIIIHILAWSALSMYAISFADYLLALIPGLNHTLVAFVVITAIYLVNMFGIQGAAKLQNAMTLIMSLAITAFAVYGVGQIQPGFFNPNEFMTGGISGLFAAGALLTWAIGGANVVIHLGAEAKNPTKDIPFAIIAGTLIVALFYAVMSTVASGVLPVAEVAGQPLTLVAQRVLPKPLYIFFVVGGAMFALTTTLNSCFGWVTKPILQASVDGWLPKGLSKLNKYKAPYIILTLLYVESLIPIFFRFNISTIGNMAVILNNLFFAIVCYSAINLPKVLPDLWQKSKYHVSHKALVFFSLLGAASSVAQIGLLVGVLTPAEFIGNVAVAVFAVLYAAFMLKSGKVNMEISYEEA</sequence>
<dbReference type="PANTHER" id="PTHR42770:SF7">
    <property type="entry name" value="MEMBRANE PROTEIN"/>
    <property type="match status" value="1"/>
</dbReference>
<keyword evidence="5 6" id="KW-0472">Membrane</keyword>
<dbReference type="InterPro" id="IPR002293">
    <property type="entry name" value="AA/rel_permease1"/>
</dbReference>
<dbReference type="GO" id="GO:0005886">
    <property type="term" value="C:plasma membrane"/>
    <property type="evidence" value="ECO:0007669"/>
    <property type="project" value="UniProtKB-SubCell"/>
</dbReference>
<feature type="transmembrane region" description="Helical" evidence="6">
    <location>
        <begin position="228"/>
        <end position="254"/>
    </location>
</feature>
<feature type="transmembrane region" description="Helical" evidence="6">
    <location>
        <begin position="323"/>
        <end position="341"/>
    </location>
</feature>
<dbReference type="InterPro" id="IPR050367">
    <property type="entry name" value="APC_superfamily"/>
</dbReference>
<gene>
    <name evidence="7" type="ORF">SAMN05660472_02931</name>
</gene>
<keyword evidence="4 6" id="KW-1133">Transmembrane helix</keyword>
<reference evidence="7 8" key="1">
    <citation type="submission" date="2016-10" db="EMBL/GenBank/DDBJ databases">
        <authorList>
            <person name="de Groot N.N."/>
        </authorList>
    </citation>
    <scope>NUCLEOTIDE SEQUENCE [LARGE SCALE GENOMIC DNA]</scope>
    <source>
        <strain evidence="7 8">DSM 18346</strain>
    </source>
</reference>
<evidence type="ECO:0000313" key="8">
    <source>
        <dbReference type="Proteomes" id="UP000198718"/>
    </source>
</evidence>
<evidence type="ECO:0000256" key="5">
    <source>
        <dbReference type="ARBA" id="ARBA00023136"/>
    </source>
</evidence>
<dbReference type="Pfam" id="PF13520">
    <property type="entry name" value="AA_permease_2"/>
    <property type="match status" value="1"/>
</dbReference>
<feature type="transmembrane region" description="Helical" evidence="6">
    <location>
        <begin position="120"/>
        <end position="144"/>
    </location>
</feature>
<organism evidence="7 8">
    <name type="scientific">Natronincola ferrireducens</name>
    <dbReference type="NCBI Taxonomy" id="393762"/>
    <lineage>
        <taxon>Bacteria</taxon>
        <taxon>Bacillati</taxon>
        <taxon>Bacillota</taxon>
        <taxon>Clostridia</taxon>
        <taxon>Peptostreptococcales</taxon>
        <taxon>Natronincolaceae</taxon>
        <taxon>Natronincola</taxon>
    </lineage>
</organism>
<accession>A0A1G9IRK3</accession>
<feature type="transmembrane region" description="Helical" evidence="6">
    <location>
        <begin position="417"/>
        <end position="435"/>
    </location>
</feature>
<feature type="transmembrane region" description="Helical" evidence="6">
    <location>
        <begin position="195"/>
        <end position="216"/>
    </location>
</feature>
<evidence type="ECO:0000313" key="7">
    <source>
        <dbReference type="EMBL" id="SDL27695.1"/>
    </source>
</evidence>
<feature type="transmembrane region" description="Helical" evidence="6">
    <location>
        <begin position="274"/>
        <end position="298"/>
    </location>
</feature>
<feature type="transmembrane region" description="Helical" evidence="6">
    <location>
        <begin position="389"/>
        <end position="411"/>
    </location>
</feature>
<comment type="subcellular location">
    <subcellularLocation>
        <location evidence="1">Cell membrane</location>
        <topology evidence="1">Multi-pass membrane protein</topology>
    </subcellularLocation>
</comment>
<feature type="transmembrane region" description="Helical" evidence="6">
    <location>
        <begin position="93"/>
        <end position="114"/>
    </location>
</feature>
<dbReference type="OrthoDB" id="3181223at2"/>
<dbReference type="GO" id="GO:0022857">
    <property type="term" value="F:transmembrane transporter activity"/>
    <property type="evidence" value="ECO:0007669"/>
    <property type="project" value="InterPro"/>
</dbReference>
<dbReference type="EMBL" id="FNFP01000012">
    <property type="protein sequence ID" value="SDL27695.1"/>
    <property type="molecule type" value="Genomic_DNA"/>
</dbReference>
<dbReference type="AlphaFoldDB" id="A0A1G9IRK3"/>
<evidence type="ECO:0000256" key="2">
    <source>
        <dbReference type="ARBA" id="ARBA00022475"/>
    </source>
</evidence>
<keyword evidence="3 6" id="KW-0812">Transmembrane</keyword>
<feature type="transmembrane region" description="Helical" evidence="6">
    <location>
        <begin position="347"/>
        <end position="368"/>
    </location>
</feature>
<evidence type="ECO:0000256" key="6">
    <source>
        <dbReference type="SAM" id="Phobius"/>
    </source>
</evidence>
<dbReference type="PANTHER" id="PTHR42770">
    <property type="entry name" value="AMINO ACID TRANSPORTER-RELATED"/>
    <property type="match status" value="1"/>
</dbReference>
<feature type="transmembrane region" description="Helical" evidence="6">
    <location>
        <begin position="53"/>
        <end position="72"/>
    </location>
</feature>
<proteinExistence type="predicted"/>
<protein>
    <submittedName>
        <fullName evidence="7">Basic amino acid/polyamine antiporter, APA family</fullName>
    </submittedName>
</protein>
<dbReference type="STRING" id="393762.SAMN05660472_02931"/>
<dbReference type="PIRSF" id="PIRSF006060">
    <property type="entry name" value="AA_transporter"/>
    <property type="match status" value="1"/>
</dbReference>
<evidence type="ECO:0000256" key="4">
    <source>
        <dbReference type="ARBA" id="ARBA00022989"/>
    </source>
</evidence>
<dbReference type="Gene3D" id="1.20.1740.10">
    <property type="entry name" value="Amino acid/polyamine transporter I"/>
    <property type="match status" value="1"/>
</dbReference>
<name>A0A1G9IRK3_9FIRM</name>